<comment type="catalytic activity">
    <reaction evidence="19">
        <text>L-seryl-[protein] + ATP = O-phospho-L-seryl-[protein] + ADP + H(+)</text>
        <dbReference type="Rhea" id="RHEA:17989"/>
        <dbReference type="Rhea" id="RHEA-COMP:9863"/>
        <dbReference type="Rhea" id="RHEA-COMP:11604"/>
        <dbReference type="ChEBI" id="CHEBI:15378"/>
        <dbReference type="ChEBI" id="CHEBI:29999"/>
        <dbReference type="ChEBI" id="CHEBI:30616"/>
        <dbReference type="ChEBI" id="CHEBI:83421"/>
        <dbReference type="ChEBI" id="CHEBI:456216"/>
        <dbReference type="EC" id="2.7.11.1"/>
    </reaction>
</comment>
<dbReference type="FunFam" id="3.80.10.10:FF:001021">
    <property type="entry name" value="Leucine-rich receptor-like protein kinase family protein"/>
    <property type="match status" value="1"/>
</dbReference>
<feature type="domain" description="Protein kinase" evidence="21">
    <location>
        <begin position="717"/>
        <end position="1007"/>
    </location>
</feature>
<dbReference type="GO" id="GO:0001653">
    <property type="term" value="F:peptide receptor activity"/>
    <property type="evidence" value="ECO:0007669"/>
    <property type="project" value="UniProtKB-ARBA"/>
</dbReference>
<dbReference type="PROSITE" id="PS00107">
    <property type="entry name" value="PROTEIN_KINASE_ATP"/>
    <property type="match status" value="1"/>
</dbReference>
<dbReference type="GO" id="GO:0051707">
    <property type="term" value="P:response to other organism"/>
    <property type="evidence" value="ECO:0007669"/>
    <property type="project" value="UniProtKB-ARBA"/>
</dbReference>
<evidence type="ECO:0000256" key="7">
    <source>
        <dbReference type="ARBA" id="ARBA00022679"/>
    </source>
</evidence>
<evidence type="ECO:0000256" key="5">
    <source>
        <dbReference type="ARBA" id="ARBA00022527"/>
    </source>
</evidence>
<gene>
    <name evidence="23" type="primary">LOC111312503</name>
</gene>
<dbReference type="GO" id="GO:0004674">
    <property type="term" value="F:protein serine/threonine kinase activity"/>
    <property type="evidence" value="ECO:0007669"/>
    <property type="project" value="UniProtKB-KW"/>
</dbReference>
<keyword evidence="8" id="KW-0812">Transmembrane</keyword>
<evidence type="ECO:0000313" key="23">
    <source>
        <dbReference type="RefSeq" id="XP_022768560.1"/>
    </source>
</evidence>
<comment type="similarity">
    <text evidence="3">Belongs to the RLP family.</text>
</comment>
<keyword evidence="16" id="KW-0675">Receptor</keyword>
<dbReference type="GO" id="GO:0005524">
    <property type="term" value="F:ATP binding"/>
    <property type="evidence" value="ECO:0007669"/>
    <property type="project" value="UniProtKB-UniRule"/>
</dbReference>
<dbReference type="FunFam" id="1.10.510.10:FF:000276">
    <property type="entry name" value="LRR receptor-like serine/threonine-protein kinase RCH1"/>
    <property type="match status" value="1"/>
</dbReference>
<dbReference type="OrthoDB" id="2015831at2759"/>
<comment type="subcellular location">
    <subcellularLocation>
        <location evidence="1">Membrane</location>
        <topology evidence="1">Single-pass membrane protein</topology>
    </subcellularLocation>
</comment>
<reference evidence="23" key="1">
    <citation type="submission" date="2025-08" db="UniProtKB">
        <authorList>
            <consortium name="RefSeq"/>
        </authorList>
    </citation>
    <scope>IDENTIFICATION</scope>
    <source>
        <tissue evidence="23">Fruit stalk</tissue>
    </source>
</reference>
<feature type="binding site" evidence="20">
    <location>
        <position position="745"/>
    </location>
    <ligand>
        <name>ATP</name>
        <dbReference type="ChEBI" id="CHEBI:30616"/>
    </ligand>
</feature>
<keyword evidence="15" id="KW-0472">Membrane</keyword>
<dbReference type="InterPro" id="IPR032675">
    <property type="entry name" value="LRR_dom_sf"/>
</dbReference>
<evidence type="ECO:0000256" key="20">
    <source>
        <dbReference type="PROSITE-ProRule" id="PRU10141"/>
    </source>
</evidence>
<dbReference type="FunFam" id="3.80.10.10:FF:000234">
    <property type="entry name" value="Probable inactive receptor kinase RLK902"/>
    <property type="match status" value="1"/>
</dbReference>
<protein>
    <recommendedName>
        <fullName evidence="4">non-specific serine/threonine protein kinase</fullName>
        <ecNumber evidence="4">2.7.11.1</ecNumber>
    </recommendedName>
</protein>
<evidence type="ECO:0000256" key="10">
    <source>
        <dbReference type="ARBA" id="ARBA00022737"/>
    </source>
</evidence>
<evidence type="ECO:0000256" key="8">
    <source>
        <dbReference type="ARBA" id="ARBA00022692"/>
    </source>
</evidence>
<dbReference type="PROSITE" id="PS50011">
    <property type="entry name" value="PROTEIN_KINASE_DOM"/>
    <property type="match status" value="1"/>
</dbReference>
<dbReference type="InterPro" id="IPR011009">
    <property type="entry name" value="Kinase-like_dom_sf"/>
</dbReference>
<dbReference type="PANTHER" id="PTHR48056">
    <property type="entry name" value="LRR RECEPTOR-LIKE SERINE/THREONINE-PROTEIN KINASE-RELATED"/>
    <property type="match status" value="1"/>
</dbReference>
<dbReference type="AlphaFoldDB" id="A0A6P6AUT6"/>
<keyword evidence="14" id="KW-1133">Transmembrane helix</keyword>
<evidence type="ECO:0000256" key="16">
    <source>
        <dbReference type="ARBA" id="ARBA00023170"/>
    </source>
</evidence>
<dbReference type="FunFam" id="3.80.10.10:FF:000453">
    <property type="entry name" value="Leucine-rich receptor-like protein kinase family protein"/>
    <property type="match status" value="1"/>
</dbReference>
<dbReference type="FunFam" id="3.80.10.10:FF:000111">
    <property type="entry name" value="LRR receptor-like serine/threonine-protein kinase ERECTA"/>
    <property type="match status" value="1"/>
</dbReference>
<proteinExistence type="inferred from homology"/>
<keyword evidence="11 20" id="KW-0547">Nucleotide-binding</keyword>
<dbReference type="FunFam" id="3.80.10.10:FF:000413">
    <property type="entry name" value="Inactive leucine-rich repeat receptor-like protein kinase"/>
    <property type="match status" value="1"/>
</dbReference>
<keyword evidence="7" id="KW-0808">Transferase</keyword>
<evidence type="ECO:0000256" key="15">
    <source>
        <dbReference type="ARBA" id="ARBA00023136"/>
    </source>
</evidence>
<evidence type="ECO:0000256" key="14">
    <source>
        <dbReference type="ARBA" id="ARBA00022989"/>
    </source>
</evidence>
<keyword evidence="5" id="KW-0723">Serine/threonine-protein kinase</keyword>
<dbReference type="Proteomes" id="UP000515121">
    <property type="component" value="Unplaced"/>
</dbReference>
<evidence type="ECO:0000256" key="13">
    <source>
        <dbReference type="ARBA" id="ARBA00022840"/>
    </source>
</evidence>
<dbReference type="FunFam" id="3.30.200.20:FF:000540">
    <property type="entry name" value="Receptor-like protein kinase HAIKU2"/>
    <property type="match status" value="1"/>
</dbReference>
<dbReference type="GeneID" id="111312503"/>
<keyword evidence="10" id="KW-0677">Repeat</keyword>
<sequence>MKKKAPLVIINPSGHLRLNATILSCSSSFVSLNYKGALSIKVILSCLFPVSGMSNASPYRQIFLRLCLLFCFSLPCCVKSDEVQILLNLKSALNKSNTNVLDSWWAANSVCSFNGITCNAEGSVKEIELSSQKLTGVLPLDSICQLQSLDKLSLGYNLLYGAITKDLGNCVKLQYLDLGNNIFTGSFPDISTLSELQYLYLNGSGFSGPFPWKSLENMTNLAVLSLGDNPFDRTPFPDQILKLKKLNWLYLANCSIEGKIPLAIGDLIELMELELQDNYLSGEIPVEIGKLQNLWQLELYSNELTGKLPVGLRNLTKLEYFDASANNLEGDISEVRYLSNLVSLQLFENQFTGEVPPELGEFKKLVNLSLYTNMLTGPLPQNLGSWADFDYIDVSENFLTGPIPPDMCKKGTMTRLLMLQNRFTGEIPVTYASCNTLVRFRVSNNSLSGRVPAGIWGLPNVDIIDIAYNQFEGPITSDIKNAKEIGILSAAYNRLSGELPEEISEATSLVAIQLNNNQISGKIPDGIGELKTLSSLQLQNNRLSGSIPESLGSCASISDINMANNFLSGQIPSSLGSLLTLNSLNLSGNELSGEIPESLSNLKLNLFDLSYNQLSGPIPQSLSIEAYNGSLAGNAGLCSSTVRSFKQCPPDSGMSKNVRTLIVCFALGATILLASLGCFLHLRRKEKDQGRSLKEESWDVKPFHVLTFTEDEILDSIKQENLIGKGGSGNVYKVMLSNGVELAVKHIWNTDSHGRRKSRSTTPILSKRAGKEKEFDAEVQTLSSIRHVNVVKLYCSITSEDSSLLVYEYLPNGSLWDRLHTSRKMELDWDTRYEIAVGAAKGLEYLHHGCERPVIHRDVKSSNILLDEFLKPRIADFGLAKIVQANGGKDSTQVIAGTHGYIAPEYGYTYKVNEKSDVYSFGVVLMELVSGKRPIEPEYGDNKDIVTWVCGKIKNKEGVLSIVDPRIPDALKEDAVKMLRIAILCTATLPAPRPTMRAVVQMLEEAEPCKLVGIVVGKDSDQKKTESMDSTTDQKFNLLL</sequence>
<dbReference type="RefSeq" id="XP_022768560.1">
    <property type="nucleotide sequence ID" value="XM_022912825.1"/>
</dbReference>
<evidence type="ECO:0000256" key="18">
    <source>
        <dbReference type="ARBA" id="ARBA00047899"/>
    </source>
</evidence>
<keyword evidence="6" id="KW-0433">Leucine-rich repeat</keyword>
<dbReference type="GO" id="GO:0033612">
    <property type="term" value="F:receptor serine/threonine kinase binding"/>
    <property type="evidence" value="ECO:0007669"/>
    <property type="project" value="TreeGrafter"/>
</dbReference>
<comment type="similarity">
    <text evidence="2">Belongs to the protein kinase superfamily. Ser/Thr protein kinase family.</text>
</comment>
<keyword evidence="13 20" id="KW-0067">ATP-binding</keyword>
<evidence type="ECO:0000256" key="3">
    <source>
        <dbReference type="ARBA" id="ARBA00009592"/>
    </source>
</evidence>
<evidence type="ECO:0000256" key="19">
    <source>
        <dbReference type="ARBA" id="ARBA00048679"/>
    </source>
</evidence>
<keyword evidence="22" id="KW-1185">Reference proteome</keyword>
<dbReference type="SMART" id="SM00220">
    <property type="entry name" value="S_TKc"/>
    <property type="match status" value="1"/>
</dbReference>
<evidence type="ECO:0000256" key="17">
    <source>
        <dbReference type="ARBA" id="ARBA00023180"/>
    </source>
</evidence>
<dbReference type="GO" id="GO:0006952">
    <property type="term" value="P:defense response"/>
    <property type="evidence" value="ECO:0007669"/>
    <property type="project" value="UniProtKB-ARBA"/>
</dbReference>
<dbReference type="PANTHER" id="PTHR48056:SF41">
    <property type="entry name" value="RECEPTOR-LIKE PROTEIN KINASE HAIKU2"/>
    <property type="match status" value="1"/>
</dbReference>
<dbReference type="InterPro" id="IPR008271">
    <property type="entry name" value="Ser/Thr_kinase_AS"/>
</dbReference>
<evidence type="ECO:0000259" key="21">
    <source>
        <dbReference type="PROSITE" id="PS50011"/>
    </source>
</evidence>
<dbReference type="PROSITE" id="PS00108">
    <property type="entry name" value="PROTEIN_KINASE_ST"/>
    <property type="match status" value="1"/>
</dbReference>
<dbReference type="InterPro" id="IPR000719">
    <property type="entry name" value="Prot_kinase_dom"/>
</dbReference>
<evidence type="ECO:0000256" key="9">
    <source>
        <dbReference type="ARBA" id="ARBA00022729"/>
    </source>
</evidence>
<comment type="catalytic activity">
    <reaction evidence="18">
        <text>L-threonyl-[protein] + ATP = O-phospho-L-threonyl-[protein] + ADP + H(+)</text>
        <dbReference type="Rhea" id="RHEA:46608"/>
        <dbReference type="Rhea" id="RHEA-COMP:11060"/>
        <dbReference type="Rhea" id="RHEA-COMP:11605"/>
        <dbReference type="ChEBI" id="CHEBI:15378"/>
        <dbReference type="ChEBI" id="CHEBI:30013"/>
        <dbReference type="ChEBI" id="CHEBI:30616"/>
        <dbReference type="ChEBI" id="CHEBI:61977"/>
        <dbReference type="ChEBI" id="CHEBI:456216"/>
        <dbReference type="EC" id="2.7.11.1"/>
    </reaction>
</comment>
<dbReference type="GO" id="GO:0016020">
    <property type="term" value="C:membrane"/>
    <property type="evidence" value="ECO:0007669"/>
    <property type="project" value="UniProtKB-SubCell"/>
</dbReference>
<keyword evidence="17" id="KW-0325">Glycoprotein</keyword>
<evidence type="ECO:0000313" key="22">
    <source>
        <dbReference type="Proteomes" id="UP000515121"/>
    </source>
</evidence>
<dbReference type="EC" id="2.7.11.1" evidence="4"/>
<keyword evidence="12" id="KW-0418">Kinase</keyword>
<dbReference type="SUPFAM" id="SSF52058">
    <property type="entry name" value="L domain-like"/>
    <property type="match status" value="3"/>
</dbReference>
<evidence type="ECO:0000256" key="6">
    <source>
        <dbReference type="ARBA" id="ARBA00022614"/>
    </source>
</evidence>
<evidence type="ECO:0000256" key="11">
    <source>
        <dbReference type="ARBA" id="ARBA00022741"/>
    </source>
</evidence>
<keyword evidence="9" id="KW-0732">Signal</keyword>
<dbReference type="InterPro" id="IPR001611">
    <property type="entry name" value="Leu-rich_rpt"/>
</dbReference>
<evidence type="ECO:0000256" key="12">
    <source>
        <dbReference type="ARBA" id="ARBA00022777"/>
    </source>
</evidence>
<dbReference type="SUPFAM" id="SSF56112">
    <property type="entry name" value="Protein kinase-like (PK-like)"/>
    <property type="match status" value="1"/>
</dbReference>
<name>A0A6P6AUT6_DURZI</name>
<evidence type="ECO:0000256" key="1">
    <source>
        <dbReference type="ARBA" id="ARBA00004167"/>
    </source>
</evidence>
<dbReference type="Pfam" id="PF00560">
    <property type="entry name" value="LRR_1"/>
    <property type="match status" value="5"/>
</dbReference>
<accession>A0A6P6AUT6</accession>
<dbReference type="Pfam" id="PF08263">
    <property type="entry name" value="LRRNT_2"/>
    <property type="match status" value="1"/>
</dbReference>
<dbReference type="KEGG" id="dzi:111312503"/>
<dbReference type="InterPro" id="IPR013210">
    <property type="entry name" value="LRR_N_plant-typ"/>
</dbReference>
<evidence type="ECO:0000256" key="4">
    <source>
        <dbReference type="ARBA" id="ARBA00012513"/>
    </source>
</evidence>
<evidence type="ECO:0000256" key="2">
    <source>
        <dbReference type="ARBA" id="ARBA00008684"/>
    </source>
</evidence>
<dbReference type="Gene3D" id="3.30.200.20">
    <property type="entry name" value="Phosphorylase Kinase, domain 1"/>
    <property type="match status" value="1"/>
</dbReference>
<organism evidence="22 23">
    <name type="scientific">Durio zibethinus</name>
    <name type="common">Durian</name>
    <dbReference type="NCBI Taxonomy" id="66656"/>
    <lineage>
        <taxon>Eukaryota</taxon>
        <taxon>Viridiplantae</taxon>
        <taxon>Streptophyta</taxon>
        <taxon>Embryophyta</taxon>
        <taxon>Tracheophyta</taxon>
        <taxon>Spermatophyta</taxon>
        <taxon>Magnoliopsida</taxon>
        <taxon>eudicotyledons</taxon>
        <taxon>Gunneridae</taxon>
        <taxon>Pentapetalae</taxon>
        <taxon>rosids</taxon>
        <taxon>malvids</taxon>
        <taxon>Malvales</taxon>
        <taxon>Malvaceae</taxon>
        <taxon>Helicteroideae</taxon>
        <taxon>Durio</taxon>
    </lineage>
</organism>
<dbReference type="Pfam" id="PF00069">
    <property type="entry name" value="Pkinase"/>
    <property type="match status" value="1"/>
</dbReference>
<dbReference type="InterPro" id="IPR017441">
    <property type="entry name" value="Protein_kinase_ATP_BS"/>
</dbReference>
<dbReference type="InterPro" id="IPR050647">
    <property type="entry name" value="Plant_LRR-RLKs"/>
</dbReference>
<dbReference type="GO" id="GO:0009791">
    <property type="term" value="P:post-embryonic development"/>
    <property type="evidence" value="ECO:0007669"/>
    <property type="project" value="UniProtKB-ARBA"/>
</dbReference>
<dbReference type="Gene3D" id="3.80.10.10">
    <property type="entry name" value="Ribonuclease Inhibitor"/>
    <property type="match status" value="4"/>
</dbReference>
<dbReference type="Gene3D" id="1.10.510.10">
    <property type="entry name" value="Transferase(Phosphotransferase) domain 1"/>
    <property type="match status" value="1"/>
</dbReference>